<dbReference type="Proteomes" id="UP001180453">
    <property type="component" value="Unassembled WGS sequence"/>
</dbReference>
<reference evidence="4 5" key="1">
    <citation type="submission" date="2023-07" db="EMBL/GenBank/DDBJ databases">
        <title>Sorghum-associated microbial communities from plants grown in Nebraska, USA.</title>
        <authorList>
            <person name="Schachtman D."/>
        </authorList>
    </citation>
    <scope>NUCLEOTIDE SEQUENCE [LARGE SCALE GENOMIC DNA]</scope>
    <source>
        <strain evidence="4 5">BE314</strain>
    </source>
</reference>
<evidence type="ECO:0000259" key="3">
    <source>
        <dbReference type="Pfam" id="PF12146"/>
    </source>
</evidence>
<dbReference type="InterPro" id="IPR022742">
    <property type="entry name" value="Hydrolase_4"/>
</dbReference>
<dbReference type="InterPro" id="IPR002471">
    <property type="entry name" value="Pept_S9_AS"/>
</dbReference>
<dbReference type="SUPFAM" id="SSF53474">
    <property type="entry name" value="alpha/beta-Hydrolases"/>
    <property type="match status" value="1"/>
</dbReference>
<keyword evidence="2" id="KW-0732">Signal</keyword>
<dbReference type="PROSITE" id="PS00708">
    <property type="entry name" value="PRO_ENDOPEP_SER"/>
    <property type="match status" value="1"/>
</dbReference>
<gene>
    <name evidence="4" type="ORF">J2X20_000334</name>
</gene>
<dbReference type="Pfam" id="PF12146">
    <property type="entry name" value="Hydrolase_4"/>
    <property type="match status" value="1"/>
</dbReference>
<feature type="chain" id="PRO_5045685355" evidence="2">
    <location>
        <begin position="23"/>
        <end position="537"/>
    </location>
</feature>
<dbReference type="EMBL" id="JAVDXU010000001">
    <property type="protein sequence ID" value="MDR7267705.1"/>
    <property type="molecule type" value="Genomic_DNA"/>
</dbReference>
<dbReference type="PANTHER" id="PTHR43265:SF1">
    <property type="entry name" value="ESTERASE ESTD"/>
    <property type="match status" value="1"/>
</dbReference>
<keyword evidence="5" id="KW-1185">Reference proteome</keyword>
<name>A0ABU1YFS7_ROSSA</name>
<dbReference type="Gene3D" id="3.40.50.1820">
    <property type="entry name" value="alpha/beta hydrolase"/>
    <property type="match status" value="1"/>
</dbReference>
<evidence type="ECO:0000313" key="5">
    <source>
        <dbReference type="Proteomes" id="UP001180453"/>
    </source>
</evidence>
<dbReference type="PANTHER" id="PTHR43265">
    <property type="entry name" value="ESTERASE ESTD"/>
    <property type="match status" value="1"/>
</dbReference>
<protein>
    <submittedName>
        <fullName evidence="4">Dienelactone hydrolase</fullName>
    </submittedName>
</protein>
<evidence type="ECO:0000256" key="2">
    <source>
        <dbReference type="SAM" id="SignalP"/>
    </source>
</evidence>
<organism evidence="4 5">
    <name type="scientific">Roseateles saccharophilus</name>
    <name type="common">Pseudomonas saccharophila</name>
    <dbReference type="NCBI Taxonomy" id="304"/>
    <lineage>
        <taxon>Bacteria</taxon>
        <taxon>Pseudomonadati</taxon>
        <taxon>Pseudomonadota</taxon>
        <taxon>Betaproteobacteria</taxon>
        <taxon>Burkholderiales</taxon>
        <taxon>Sphaerotilaceae</taxon>
        <taxon>Roseateles</taxon>
    </lineage>
</organism>
<comment type="caution">
    <text evidence="4">The sequence shown here is derived from an EMBL/GenBank/DDBJ whole genome shotgun (WGS) entry which is preliminary data.</text>
</comment>
<dbReference type="GO" id="GO:0016787">
    <property type="term" value="F:hydrolase activity"/>
    <property type="evidence" value="ECO:0007669"/>
    <property type="project" value="UniProtKB-KW"/>
</dbReference>
<keyword evidence="1 4" id="KW-0378">Hydrolase</keyword>
<feature type="domain" description="Serine aminopeptidase S33" evidence="3">
    <location>
        <begin position="262"/>
        <end position="496"/>
    </location>
</feature>
<proteinExistence type="predicted"/>
<sequence length="537" mass="57796">MSSSRFRASLLSLLLAPLCAHAAASDPGEWAGLIEVEGRAAFWRLRAEFVDHQPRLAYAMPGGGVNAGGDWQPLPGATMDDGRVGFTLPAAMGGLPCAAQRDGETLLSAAADRCRLSMVQVATAAQPAVAPGLYRLGDGRLVSVGSFTDFPQPTVIEFGSGRWSFLFERGAGVATAGPSLQSPWPVRLTLKQLPAQQQGQRLLWAEAGAKPLVGERVHIVERPLRWTNGAMSLAGTLMLPATPGPHATVVLAPMSTNAPREAYRQQAEFFVSQGLAALIYDKRGVGESKGDTRETGLNDLADDAVAAVRLLKQQPGVDPGRIGVWGHSQGGWVAPIAAARSSDVAFVIAQSGPSVTAAEQEIYRVETSARNEGLSAADVAEAADYERRLMHWVKTGEGRDWLEAAARTKTDARWAHLVEFHEKLPDLPSRRAQTFWYFDPMPSYAQVKVPMLAVFGDRDAFVPVERSVTLLRQALAQAGNRDHQITLLDHAAHGLWATDLDSGHKAATTTGFHADYFPTLVRWMKAHGLTGPDNGKR</sequence>
<dbReference type="RefSeq" id="WP_310259934.1">
    <property type="nucleotide sequence ID" value="NZ_JAVDXU010000001.1"/>
</dbReference>
<feature type="signal peptide" evidence="2">
    <location>
        <begin position="1"/>
        <end position="22"/>
    </location>
</feature>
<dbReference type="InterPro" id="IPR053145">
    <property type="entry name" value="AB_hydrolase_Est10"/>
</dbReference>
<accession>A0ABU1YFS7</accession>
<evidence type="ECO:0000256" key="1">
    <source>
        <dbReference type="ARBA" id="ARBA00022801"/>
    </source>
</evidence>
<evidence type="ECO:0000313" key="4">
    <source>
        <dbReference type="EMBL" id="MDR7267705.1"/>
    </source>
</evidence>
<dbReference type="InterPro" id="IPR029058">
    <property type="entry name" value="AB_hydrolase_fold"/>
</dbReference>